<proteinExistence type="predicted"/>
<feature type="domain" description="Enoyl reductase (ER)" evidence="3">
    <location>
        <begin position="10"/>
        <end position="323"/>
    </location>
</feature>
<dbReference type="InterPro" id="IPR011032">
    <property type="entry name" value="GroES-like_sf"/>
</dbReference>
<dbReference type="Pfam" id="PF00107">
    <property type="entry name" value="ADH_zinc_N"/>
    <property type="match status" value="1"/>
</dbReference>
<evidence type="ECO:0000259" key="3">
    <source>
        <dbReference type="SMART" id="SM00829"/>
    </source>
</evidence>
<evidence type="ECO:0000313" key="5">
    <source>
        <dbReference type="Proteomes" id="UP000722625"/>
    </source>
</evidence>
<dbReference type="InterPro" id="IPR013154">
    <property type="entry name" value="ADH-like_N"/>
</dbReference>
<evidence type="ECO:0000256" key="1">
    <source>
        <dbReference type="ARBA" id="ARBA00022857"/>
    </source>
</evidence>
<protein>
    <submittedName>
        <fullName evidence="4">Quinone oxidoreductase</fullName>
    </submittedName>
</protein>
<dbReference type="RefSeq" id="WP_213305702.1">
    <property type="nucleotide sequence ID" value="NZ_JAGYVZ010000024.1"/>
</dbReference>
<organism evidence="4 5">
    <name type="scientific">Flavobacterium psychroterrae</name>
    <dbReference type="NCBI Taxonomy" id="2133767"/>
    <lineage>
        <taxon>Bacteria</taxon>
        <taxon>Pseudomonadati</taxon>
        <taxon>Bacteroidota</taxon>
        <taxon>Flavobacteriia</taxon>
        <taxon>Flavobacteriales</taxon>
        <taxon>Flavobacteriaceae</taxon>
        <taxon>Flavobacterium</taxon>
    </lineage>
</organism>
<dbReference type="InterPro" id="IPR020843">
    <property type="entry name" value="ER"/>
</dbReference>
<dbReference type="EMBL" id="JAGYVZ010000024">
    <property type="protein sequence ID" value="MBS7233384.1"/>
    <property type="molecule type" value="Genomic_DNA"/>
</dbReference>
<accession>A0ABS5PGE9</accession>
<dbReference type="SMART" id="SM00829">
    <property type="entry name" value="PKS_ER"/>
    <property type="match status" value="1"/>
</dbReference>
<dbReference type="Pfam" id="PF08240">
    <property type="entry name" value="ADH_N"/>
    <property type="match status" value="1"/>
</dbReference>
<reference evidence="4 5" key="1">
    <citation type="journal article" date="2018" name="Int. J. Syst. Evol. Microbiol.">
        <title>Flavobacterium chryseum sp. nov. and Flavobacterium psychroterrae sp. nov., novel environmental bacteria isolated from Antarctica.</title>
        <authorList>
            <person name="Kralova S."/>
            <person name="Svec P."/>
            <person name="Busse H.J."/>
            <person name="Stankova E."/>
            <person name="Vaczi P."/>
            <person name="Sedlacek I."/>
        </authorList>
    </citation>
    <scope>NUCLEOTIDE SEQUENCE [LARGE SCALE GENOMIC DNA]</scope>
    <source>
        <strain evidence="4 5">CCM 8827</strain>
    </source>
</reference>
<dbReference type="PANTHER" id="PTHR48106">
    <property type="entry name" value="QUINONE OXIDOREDUCTASE PIG3-RELATED"/>
    <property type="match status" value="1"/>
</dbReference>
<dbReference type="InterPro" id="IPR036291">
    <property type="entry name" value="NAD(P)-bd_dom_sf"/>
</dbReference>
<keyword evidence="2" id="KW-0560">Oxidoreductase</keyword>
<gene>
    <name evidence="4" type="ORF">KHA90_20410</name>
</gene>
<dbReference type="CDD" id="cd05286">
    <property type="entry name" value="QOR2"/>
    <property type="match status" value="1"/>
</dbReference>
<dbReference type="InterPro" id="IPR002364">
    <property type="entry name" value="Quin_OxRdtase/zeta-crystal_CS"/>
</dbReference>
<name>A0ABS5PGE9_9FLAO</name>
<dbReference type="Proteomes" id="UP000722625">
    <property type="component" value="Unassembled WGS sequence"/>
</dbReference>
<dbReference type="PROSITE" id="PS01162">
    <property type="entry name" value="QOR_ZETA_CRYSTAL"/>
    <property type="match status" value="1"/>
</dbReference>
<keyword evidence="1" id="KW-0521">NADP</keyword>
<dbReference type="SUPFAM" id="SSF50129">
    <property type="entry name" value="GroES-like"/>
    <property type="match status" value="1"/>
</dbReference>
<evidence type="ECO:0000256" key="2">
    <source>
        <dbReference type="ARBA" id="ARBA00023002"/>
    </source>
</evidence>
<keyword evidence="5" id="KW-1185">Reference proteome</keyword>
<dbReference type="SUPFAM" id="SSF51735">
    <property type="entry name" value="NAD(P)-binding Rossmann-fold domains"/>
    <property type="match status" value="1"/>
</dbReference>
<dbReference type="Gene3D" id="3.90.180.10">
    <property type="entry name" value="Medium-chain alcohol dehydrogenases, catalytic domain"/>
    <property type="match status" value="1"/>
</dbReference>
<sequence length="327" mass="34298">MKAIRFYETGSPEVLKYEEVPTPQPSAFEVLIKVEAVGVNFADIMRRNGKYYPEQTAGPYTIGAEVSGTIIEIGSDVANLKVGDFVVATPSTGGYAQYVSVPEGLVIPLPLGITASQATTLMAQGLTAALSIKHAGRMQAGESILIEGAAGGVGSFAVQLAKLYGAGKVIAAASSPEKRKIAEELGADASVDYTQEGWSEKVKELTDGKGVDVVIELAGGETTGQALNAMAQFGRMVYLGQSSGEVPNINPWDLTVPSHSVTGFSVFAYLGLPELLQSTLKEIIGFVLAGQLDLQIGAVLPLSQAAEAHRLVEGRKSTGKVVLTPWE</sequence>
<comment type="caution">
    <text evidence="4">The sequence shown here is derived from an EMBL/GenBank/DDBJ whole genome shotgun (WGS) entry which is preliminary data.</text>
</comment>
<dbReference type="PANTHER" id="PTHR48106:SF13">
    <property type="entry name" value="QUINONE OXIDOREDUCTASE-RELATED"/>
    <property type="match status" value="1"/>
</dbReference>
<dbReference type="Gene3D" id="3.40.50.720">
    <property type="entry name" value="NAD(P)-binding Rossmann-like Domain"/>
    <property type="match status" value="1"/>
</dbReference>
<dbReference type="InterPro" id="IPR047618">
    <property type="entry name" value="QOR-like"/>
</dbReference>
<evidence type="ECO:0000313" key="4">
    <source>
        <dbReference type="EMBL" id="MBS7233384.1"/>
    </source>
</evidence>
<dbReference type="InterPro" id="IPR013149">
    <property type="entry name" value="ADH-like_C"/>
</dbReference>